<dbReference type="InterPro" id="IPR009060">
    <property type="entry name" value="UBA-like_sf"/>
</dbReference>
<feature type="compositionally biased region" description="Polar residues" evidence="10">
    <location>
        <begin position="100"/>
        <end position="115"/>
    </location>
</feature>
<evidence type="ECO:0000256" key="10">
    <source>
        <dbReference type="SAM" id="MobiDB-lite"/>
    </source>
</evidence>
<keyword evidence="3" id="KW-0808">Transferase</keyword>
<feature type="domain" description="UBA" evidence="11">
    <location>
        <begin position="5"/>
        <end position="46"/>
    </location>
</feature>
<dbReference type="SUPFAM" id="SSF46934">
    <property type="entry name" value="UBA-like"/>
    <property type="match status" value="1"/>
</dbReference>
<dbReference type="GO" id="GO:0008270">
    <property type="term" value="F:zinc ion binding"/>
    <property type="evidence" value="ECO:0007669"/>
    <property type="project" value="UniProtKB-KW"/>
</dbReference>
<dbReference type="PROSITE" id="PS00518">
    <property type="entry name" value="ZF_RING_1"/>
    <property type="match status" value="1"/>
</dbReference>
<dbReference type="EC" id="2.3.2.31" evidence="2"/>
<dbReference type="Pfam" id="PF22191">
    <property type="entry name" value="IBR_1"/>
    <property type="match status" value="1"/>
</dbReference>
<dbReference type="SMART" id="SM00184">
    <property type="entry name" value="RING"/>
    <property type="match status" value="2"/>
</dbReference>
<dbReference type="Pfam" id="PF01485">
    <property type="entry name" value="IBR"/>
    <property type="match status" value="1"/>
</dbReference>
<reference evidence="14 15" key="1">
    <citation type="journal article" date="2013" name="Genome Biol.">
        <title>Genome of Acanthamoeba castellanii highlights extensive lateral gene transfer and early evolution of tyrosine kinase signaling.</title>
        <authorList>
            <person name="Clarke M."/>
            <person name="Lohan A.J."/>
            <person name="Liu B."/>
            <person name="Lagkouvardos I."/>
            <person name="Roy S."/>
            <person name="Zafar N."/>
            <person name="Bertelli C."/>
            <person name="Schilde C."/>
            <person name="Kianianmomeni A."/>
            <person name="Burglin T.R."/>
            <person name="Frech C."/>
            <person name="Turcotte B."/>
            <person name="Kopec K.O."/>
            <person name="Synnott J.M."/>
            <person name="Choo C."/>
            <person name="Paponov I."/>
            <person name="Finkler A."/>
            <person name="Soon Heng Tan C."/>
            <person name="Hutchins A.P."/>
            <person name="Weinmeier T."/>
            <person name="Rattei T."/>
            <person name="Chu J.S."/>
            <person name="Gimenez G."/>
            <person name="Irimia M."/>
            <person name="Rigden D.J."/>
            <person name="Fitzpatrick D.A."/>
            <person name="Lorenzo-Morales J."/>
            <person name="Bateman A."/>
            <person name="Chiu C.H."/>
            <person name="Tang P."/>
            <person name="Hegemann P."/>
            <person name="Fromm H."/>
            <person name="Raoult D."/>
            <person name="Greub G."/>
            <person name="Miranda-Saavedra D."/>
            <person name="Chen N."/>
            <person name="Nash P."/>
            <person name="Ginger M.L."/>
            <person name="Horn M."/>
            <person name="Schaap P."/>
            <person name="Caler L."/>
            <person name="Loftus B."/>
        </authorList>
    </citation>
    <scope>NUCLEOTIDE SEQUENCE [LARGE SCALE GENOMIC DNA]</scope>
    <source>
        <strain evidence="14 15">Neff</strain>
    </source>
</reference>
<evidence type="ECO:0000256" key="1">
    <source>
        <dbReference type="ARBA" id="ARBA00001798"/>
    </source>
</evidence>
<evidence type="ECO:0000256" key="3">
    <source>
        <dbReference type="ARBA" id="ARBA00022679"/>
    </source>
</evidence>
<keyword evidence="15" id="KW-1185">Reference proteome</keyword>
<keyword evidence="8" id="KW-0862">Zinc</keyword>
<feature type="domain" description="RING-type" evidence="12">
    <location>
        <begin position="217"/>
        <end position="253"/>
    </location>
</feature>
<dbReference type="InterPro" id="IPR015940">
    <property type="entry name" value="UBA"/>
</dbReference>
<dbReference type="PROSITE" id="PS50030">
    <property type="entry name" value="UBA"/>
    <property type="match status" value="1"/>
</dbReference>
<evidence type="ECO:0000259" key="12">
    <source>
        <dbReference type="PROSITE" id="PS50089"/>
    </source>
</evidence>
<dbReference type="InterPro" id="IPR031127">
    <property type="entry name" value="E3_UB_ligase_RBR"/>
</dbReference>
<dbReference type="SMART" id="SM00165">
    <property type="entry name" value="UBA"/>
    <property type="match status" value="1"/>
</dbReference>
<evidence type="ECO:0000256" key="7">
    <source>
        <dbReference type="ARBA" id="ARBA00022786"/>
    </source>
</evidence>
<dbReference type="PROSITE" id="PS50089">
    <property type="entry name" value="ZF_RING_2"/>
    <property type="match status" value="1"/>
</dbReference>
<dbReference type="OrthoDB" id="10009520at2759"/>
<evidence type="ECO:0000313" key="15">
    <source>
        <dbReference type="Proteomes" id="UP000011083"/>
    </source>
</evidence>
<dbReference type="KEGG" id="acan:ACA1_278070"/>
<dbReference type="Gene3D" id="1.10.8.10">
    <property type="entry name" value="DNA helicase RuvA subunit, C-terminal domain"/>
    <property type="match status" value="1"/>
</dbReference>
<dbReference type="Gene3D" id="1.20.120.1750">
    <property type="match status" value="1"/>
</dbReference>
<organism evidence="14 15">
    <name type="scientific">Acanthamoeba castellanii (strain ATCC 30010 / Neff)</name>
    <dbReference type="NCBI Taxonomy" id="1257118"/>
    <lineage>
        <taxon>Eukaryota</taxon>
        <taxon>Amoebozoa</taxon>
        <taxon>Discosea</taxon>
        <taxon>Longamoebia</taxon>
        <taxon>Centramoebida</taxon>
        <taxon>Acanthamoebidae</taxon>
        <taxon>Acanthamoeba</taxon>
    </lineage>
</organism>
<dbReference type="SUPFAM" id="SSF57850">
    <property type="entry name" value="RING/U-box"/>
    <property type="match status" value="4"/>
</dbReference>
<dbReference type="GeneID" id="14921748"/>
<dbReference type="Gene3D" id="3.30.40.10">
    <property type="entry name" value="Zinc/RING finger domain, C3HC4 (zinc finger)"/>
    <property type="match status" value="1"/>
</dbReference>
<sequence length="490" mass="54283">MGDVYVDDMMLATLISMGFDESISRQALAVSGNSSVDTALELILSGSLADMADVPQHYEEPPKPAQGLRGNTPKAAAAPPPEPLAFDPCEITTDYDDYEQNSQPDKGKLRQSTEGTEGEDYEDLDFSDGAALGIPEREATKIKCFDERKLAEAAANEIRKIMSLTGFGFSDSAALLKHYKWDAEKLTERYFEDPEKVAAAVGVVLDEHSDDPIEGDCLICGDEMTAEDASISRCGHAFCNICWQGTMTCPACSRRPFRPKSDCTGYLEVKIKEGEALGIPCMMHKCGKVVDSNLVKRVVSPEAYKKYTHFITKGFVDQNPNMQWCPAPGCTNAVLCELSTELRVPCNCGYRFCFVCHGEAHAPAKCDDMKKWDQKCKDDSETANWLNANTKDCPKCHTAIEKNGGCNHMTCRSVSCKHEFCWICMGNWIGHTACNRYKEGEAQEEDASTARKTLERYLHYYHRFKAHMDSQVTKSSILSFVSALGRSVVV</sequence>
<comment type="catalytic activity">
    <reaction evidence="1">
        <text>[E2 ubiquitin-conjugating enzyme]-S-ubiquitinyl-L-cysteine + [acceptor protein]-L-lysine = [E2 ubiquitin-conjugating enzyme]-L-cysteine + [acceptor protein]-N(6)-ubiquitinyl-L-lysine.</text>
        <dbReference type="EC" id="2.3.2.31"/>
    </reaction>
</comment>
<evidence type="ECO:0000256" key="2">
    <source>
        <dbReference type="ARBA" id="ARBA00012251"/>
    </source>
</evidence>
<dbReference type="InterPro" id="IPR002867">
    <property type="entry name" value="IBR_dom"/>
</dbReference>
<dbReference type="GO" id="GO:0016567">
    <property type="term" value="P:protein ubiquitination"/>
    <property type="evidence" value="ECO:0007669"/>
    <property type="project" value="InterPro"/>
</dbReference>
<dbReference type="InterPro" id="IPR044066">
    <property type="entry name" value="TRIAD_supradom"/>
</dbReference>
<evidence type="ECO:0000256" key="6">
    <source>
        <dbReference type="ARBA" id="ARBA00022771"/>
    </source>
</evidence>
<feature type="domain" description="RING-type" evidence="13">
    <location>
        <begin position="213"/>
        <end position="438"/>
    </location>
</feature>
<dbReference type="PROSITE" id="PS51873">
    <property type="entry name" value="TRIAD"/>
    <property type="match status" value="1"/>
</dbReference>
<dbReference type="Pfam" id="PF21235">
    <property type="entry name" value="UBA_ARI1"/>
    <property type="match status" value="1"/>
</dbReference>
<dbReference type="STRING" id="1257118.L8H8S7"/>
<dbReference type="InterPro" id="IPR013083">
    <property type="entry name" value="Znf_RING/FYVE/PHD"/>
</dbReference>
<keyword evidence="7" id="KW-0833">Ubl conjugation pathway</keyword>
<dbReference type="InterPro" id="IPR017907">
    <property type="entry name" value="Znf_RING_CS"/>
</dbReference>
<dbReference type="Pfam" id="PF22562">
    <property type="entry name" value="UBA_7"/>
    <property type="match status" value="1"/>
</dbReference>
<dbReference type="CDD" id="cd16773">
    <property type="entry name" value="RING-HC_RBR_TRIAD1"/>
    <property type="match status" value="1"/>
</dbReference>
<evidence type="ECO:0000256" key="8">
    <source>
        <dbReference type="ARBA" id="ARBA00022833"/>
    </source>
</evidence>
<gene>
    <name evidence="14" type="ORF">ACA1_278070</name>
</gene>
<proteinExistence type="predicted"/>
<evidence type="ECO:0000256" key="5">
    <source>
        <dbReference type="ARBA" id="ARBA00022737"/>
    </source>
</evidence>
<evidence type="ECO:0000259" key="11">
    <source>
        <dbReference type="PROSITE" id="PS50030"/>
    </source>
</evidence>
<accession>L8H8S7</accession>
<evidence type="ECO:0000259" key="13">
    <source>
        <dbReference type="PROSITE" id="PS51873"/>
    </source>
</evidence>
<keyword evidence="5" id="KW-0677">Repeat</keyword>
<dbReference type="Proteomes" id="UP000011083">
    <property type="component" value="Unassembled WGS sequence"/>
</dbReference>
<dbReference type="VEuPathDB" id="AmoebaDB:ACA1_278070"/>
<dbReference type="SMART" id="SM00647">
    <property type="entry name" value="IBR"/>
    <property type="match status" value="2"/>
</dbReference>
<feature type="compositionally biased region" description="Acidic residues" evidence="10">
    <location>
        <begin position="116"/>
        <end position="126"/>
    </location>
</feature>
<dbReference type="EMBL" id="KB007908">
    <property type="protein sequence ID" value="ELR20876.1"/>
    <property type="molecule type" value="Genomic_DNA"/>
</dbReference>
<feature type="region of interest" description="Disordered" evidence="10">
    <location>
        <begin position="55"/>
        <end position="128"/>
    </location>
</feature>
<dbReference type="InterPro" id="IPR001841">
    <property type="entry name" value="Znf_RING"/>
</dbReference>
<dbReference type="PANTHER" id="PTHR11685">
    <property type="entry name" value="RBR FAMILY RING FINGER AND IBR DOMAIN-CONTAINING"/>
    <property type="match status" value="1"/>
</dbReference>
<evidence type="ECO:0000256" key="4">
    <source>
        <dbReference type="ARBA" id="ARBA00022723"/>
    </source>
</evidence>
<dbReference type="InterPro" id="IPR048962">
    <property type="entry name" value="ARIH1-like_UBL"/>
</dbReference>
<dbReference type="RefSeq" id="XP_004344619.1">
    <property type="nucleotide sequence ID" value="XM_004344569.1"/>
</dbReference>
<evidence type="ECO:0000313" key="14">
    <source>
        <dbReference type="EMBL" id="ELR20876.1"/>
    </source>
</evidence>
<keyword evidence="6 9" id="KW-0863">Zinc-finger</keyword>
<dbReference type="CDD" id="cd20356">
    <property type="entry name" value="Rcat_RBR_HHARI-like"/>
    <property type="match status" value="1"/>
</dbReference>
<protein>
    <recommendedName>
        <fullName evidence="2">RBR-type E3 ubiquitin transferase</fullName>
        <ecNumber evidence="2">2.3.2.31</ecNumber>
    </recommendedName>
</protein>
<name>L8H8S7_ACACF</name>
<dbReference type="AlphaFoldDB" id="L8H8S7"/>
<keyword evidence="4" id="KW-0479">Metal-binding</keyword>
<dbReference type="GO" id="GO:0061630">
    <property type="term" value="F:ubiquitin protein ligase activity"/>
    <property type="evidence" value="ECO:0007669"/>
    <property type="project" value="UniProtKB-EC"/>
</dbReference>
<evidence type="ECO:0000256" key="9">
    <source>
        <dbReference type="PROSITE-ProRule" id="PRU00175"/>
    </source>
</evidence>